<dbReference type="PANTHER" id="PTHR46481">
    <property type="entry name" value="ZINC FINGER BED DOMAIN-CONTAINING PROTEIN 4"/>
    <property type="match status" value="1"/>
</dbReference>
<proteinExistence type="predicted"/>
<dbReference type="Proteomes" id="UP001280121">
    <property type="component" value="Unassembled WGS sequence"/>
</dbReference>
<protein>
    <recommendedName>
        <fullName evidence="1">HAT C-terminal dimerisation domain-containing protein</fullName>
    </recommendedName>
</protein>
<dbReference type="GO" id="GO:0046983">
    <property type="term" value="F:protein dimerization activity"/>
    <property type="evidence" value="ECO:0007669"/>
    <property type="project" value="InterPro"/>
</dbReference>
<dbReference type="SUPFAM" id="SSF53098">
    <property type="entry name" value="Ribonuclease H-like"/>
    <property type="match status" value="1"/>
</dbReference>
<dbReference type="InterPro" id="IPR008906">
    <property type="entry name" value="HATC_C_dom"/>
</dbReference>
<comment type="caution">
    <text evidence="2">The sequence shown here is derived from an EMBL/GenBank/DDBJ whole genome shotgun (WGS) entry which is preliminary data.</text>
</comment>
<accession>A0AAD9XC23</accession>
<sequence length="253" mass="29698">MEPMKANSRLNIPTESDQGRKTKRTYSVWSSFMIVGKKAQGKEQYGLKEIDDFIHKVRESVKYVRASQTRKQKFIECIKRVHLDSRRGLRQNIHTIWNSTYLMLDSVIYYLLVLTALEFSDSNYKYCPSEKFVIFVYERLYSVKSKQLEEVKEKLFVLCNEYVTSAIGRSTIRSSPQSHPSTSSGQQRVNDLDLVLLDFDNNIDDDIVDIQTTQLDLYLEERRLKRSMDLNILDFWKGNEPRYPKLVAMAHDV</sequence>
<keyword evidence="3" id="KW-1185">Reference proteome</keyword>
<dbReference type="PANTHER" id="PTHR46481:SF6">
    <property type="entry name" value="ZINC FINGER BED DOMAIN-CONTAINING PROTEIN RICESLEEPER 2-LIKE"/>
    <property type="match status" value="1"/>
</dbReference>
<evidence type="ECO:0000259" key="1">
    <source>
        <dbReference type="Pfam" id="PF05699"/>
    </source>
</evidence>
<dbReference type="AlphaFoldDB" id="A0AAD9XC23"/>
<name>A0AAD9XC23_9ROSI</name>
<dbReference type="Pfam" id="PF05699">
    <property type="entry name" value="Dimer_Tnp_hAT"/>
    <property type="match status" value="1"/>
</dbReference>
<reference evidence="2" key="1">
    <citation type="journal article" date="2023" name="Plant J.">
        <title>Genome sequences and population genomics provide insights into the demographic history, inbreeding, and mutation load of two 'living fossil' tree species of Dipteronia.</title>
        <authorList>
            <person name="Feng Y."/>
            <person name="Comes H.P."/>
            <person name="Chen J."/>
            <person name="Zhu S."/>
            <person name="Lu R."/>
            <person name="Zhang X."/>
            <person name="Li P."/>
            <person name="Qiu J."/>
            <person name="Olsen K.M."/>
            <person name="Qiu Y."/>
        </authorList>
    </citation>
    <scope>NUCLEOTIDE SEQUENCE</scope>
    <source>
        <strain evidence="2">KIB01</strain>
    </source>
</reference>
<dbReference type="InterPro" id="IPR012337">
    <property type="entry name" value="RNaseH-like_sf"/>
</dbReference>
<gene>
    <name evidence="2" type="ORF">Ddye_009589</name>
</gene>
<feature type="domain" description="HAT C-terminal dimerisation" evidence="1">
    <location>
        <begin position="215"/>
        <end position="253"/>
    </location>
</feature>
<evidence type="ECO:0000313" key="2">
    <source>
        <dbReference type="EMBL" id="KAK2656537.1"/>
    </source>
</evidence>
<organism evidence="2 3">
    <name type="scientific">Dipteronia dyeriana</name>
    <dbReference type="NCBI Taxonomy" id="168575"/>
    <lineage>
        <taxon>Eukaryota</taxon>
        <taxon>Viridiplantae</taxon>
        <taxon>Streptophyta</taxon>
        <taxon>Embryophyta</taxon>
        <taxon>Tracheophyta</taxon>
        <taxon>Spermatophyta</taxon>
        <taxon>Magnoliopsida</taxon>
        <taxon>eudicotyledons</taxon>
        <taxon>Gunneridae</taxon>
        <taxon>Pentapetalae</taxon>
        <taxon>rosids</taxon>
        <taxon>malvids</taxon>
        <taxon>Sapindales</taxon>
        <taxon>Sapindaceae</taxon>
        <taxon>Hippocastanoideae</taxon>
        <taxon>Acereae</taxon>
        <taxon>Dipteronia</taxon>
    </lineage>
</organism>
<evidence type="ECO:0000313" key="3">
    <source>
        <dbReference type="Proteomes" id="UP001280121"/>
    </source>
</evidence>
<dbReference type="InterPro" id="IPR052035">
    <property type="entry name" value="ZnF_BED_domain_contain"/>
</dbReference>
<dbReference type="EMBL" id="JANJYI010000003">
    <property type="protein sequence ID" value="KAK2656537.1"/>
    <property type="molecule type" value="Genomic_DNA"/>
</dbReference>